<dbReference type="FunFam" id="1.25.40.10:FF:000184">
    <property type="entry name" value="Pentatricopeptide repeat-containing protein, chloroplastic"/>
    <property type="match status" value="1"/>
</dbReference>
<dbReference type="EMBL" id="QGNW01000075">
    <property type="protein sequence ID" value="RVX01552.1"/>
    <property type="molecule type" value="Genomic_DNA"/>
</dbReference>
<dbReference type="Pfam" id="PF13041">
    <property type="entry name" value="PPR_2"/>
    <property type="match status" value="2"/>
</dbReference>
<feature type="active site" description="Nucleophile" evidence="4">
    <location>
        <position position="63"/>
    </location>
</feature>
<gene>
    <name evidence="7" type="primary">PCMP-H28_10</name>
    <name evidence="7" type="ORF">CK203_017498</name>
</gene>
<evidence type="ECO:0000313" key="8">
    <source>
        <dbReference type="Proteomes" id="UP000288805"/>
    </source>
</evidence>
<dbReference type="GO" id="GO:0016042">
    <property type="term" value="P:lipid catabolic process"/>
    <property type="evidence" value="ECO:0007669"/>
    <property type="project" value="UniProtKB-UniRule"/>
</dbReference>
<dbReference type="Pfam" id="PF01734">
    <property type="entry name" value="Patatin"/>
    <property type="match status" value="1"/>
</dbReference>
<feature type="repeat" description="PPR" evidence="3">
    <location>
        <begin position="624"/>
        <end position="658"/>
    </location>
</feature>
<dbReference type="PROSITE" id="PS51375">
    <property type="entry name" value="PPR"/>
    <property type="match status" value="3"/>
</dbReference>
<evidence type="ECO:0000256" key="2">
    <source>
        <dbReference type="ARBA" id="ARBA00023098"/>
    </source>
</evidence>
<evidence type="ECO:0000256" key="3">
    <source>
        <dbReference type="PROSITE-ProRule" id="PRU00708"/>
    </source>
</evidence>
<evidence type="ECO:0000313" key="7">
    <source>
        <dbReference type="EMBL" id="RVX01552.1"/>
    </source>
</evidence>
<dbReference type="Gene3D" id="1.25.40.10">
    <property type="entry name" value="Tetratricopeptide repeat domain"/>
    <property type="match status" value="4"/>
</dbReference>
<dbReference type="AlphaFoldDB" id="A0A438IXW7"/>
<evidence type="ECO:0000259" key="6">
    <source>
        <dbReference type="PROSITE" id="PS51635"/>
    </source>
</evidence>
<dbReference type="InterPro" id="IPR016035">
    <property type="entry name" value="Acyl_Trfase/lysoPLipase"/>
</dbReference>
<dbReference type="InterPro" id="IPR046960">
    <property type="entry name" value="PPR_At4g14850-like_plant"/>
</dbReference>
<feature type="domain" description="PNPLA" evidence="6">
    <location>
        <begin position="19"/>
        <end position="261"/>
    </location>
</feature>
<dbReference type="PANTHER" id="PTHR47926">
    <property type="entry name" value="PENTATRICOPEPTIDE REPEAT-CONTAINING PROTEIN"/>
    <property type="match status" value="1"/>
</dbReference>
<feature type="repeat" description="PPR" evidence="3">
    <location>
        <begin position="725"/>
        <end position="759"/>
    </location>
</feature>
<feature type="repeat" description="PPR" evidence="3">
    <location>
        <begin position="523"/>
        <end position="557"/>
    </location>
</feature>
<dbReference type="InterPro" id="IPR002641">
    <property type="entry name" value="PNPLA_dom"/>
</dbReference>
<reference evidence="7 8" key="1">
    <citation type="journal article" date="2018" name="PLoS Genet.">
        <title>Population sequencing reveals clonal diversity and ancestral inbreeding in the grapevine cultivar Chardonnay.</title>
        <authorList>
            <person name="Roach M.J."/>
            <person name="Johnson D.L."/>
            <person name="Bohlmann J."/>
            <person name="van Vuuren H.J."/>
            <person name="Jones S.J."/>
            <person name="Pretorius I.S."/>
            <person name="Schmidt S.A."/>
            <person name="Borneman A.R."/>
        </authorList>
    </citation>
    <scope>NUCLEOTIDE SEQUENCE [LARGE SCALE GENOMIC DNA]</scope>
    <source>
        <strain evidence="8">cv. Chardonnay</strain>
        <tissue evidence="7">Leaf</tissue>
    </source>
</reference>
<dbReference type="GO" id="GO:0009451">
    <property type="term" value="P:RNA modification"/>
    <property type="evidence" value="ECO:0007669"/>
    <property type="project" value="InterPro"/>
</dbReference>
<name>A0A438IXW7_VITVI</name>
<proteinExistence type="inferred from homology"/>
<dbReference type="GO" id="GO:0003723">
    <property type="term" value="F:RNA binding"/>
    <property type="evidence" value="ECO:0007669"/>
    <property type="project" value="InterPro"/>
</dbReference>
<comment type="function">
    <text evidence="5">Lipolytic acyl hydrolase (LAH).</text>
</comment>
<keyword evidence="2 4" id="KW-0443">Lipid metabolism</keyword>
<organism evidence="7 8">
    <name type="scientific">Vitis vinifera</name>
    <name type="common">Grape</name>
    <dbReference type="NCBI Taxonomy" id="29760"/>
    <lineage>
        <taxon>Eukaryota</taxon>
        <taxon>Viridiplantae</taxon>
        <taxon>Streptophyta</taxon>
        <taxon>Embryophyta</taxon>
        <taxon>Tracheophyta</taxon>
        <taxon>Spermatophyta</taxon>
        <taxon>Magnoliopsida</taxon>
        <taxon>eudicotyledons</taxon>
        <taxon>Gunneridae</taxon>
        <taxon>Pentapetalae</taxon>
        <taxon>rosids</taxon>
        <taxon>Vitales</taxon>
        <taxon>Vitaceae</taxon>
        <taxon>Viteae</taxon>
        <taxon>Vitis</taxon>
    </lineage>
</organism>
<comment type="domain">
    <text evidence="5">The nitrogen atoms of the two glycine residues in the GGXR motif define the oxyanion hole, and stabilize the oxyanion that forms during the nucleophilic attack by the catalytic serine during substrate cleavage.</text>
</comment>
<feature type="short sequence motif" description="DGA/G" evidence="4">
    <location>
        <begin position="248"/>
        <end position="250"/>
    </location>
</feature>
<dbReference type="InterPro" id="IPR002885">
    <property type="entry name" value="PPR_rpt"/>
</dbReference>
<dbReference type="EC" id="3.1.1.-" evidence="5"/>
<comment type="caution">
    <text evidence="7">The sequence shown here is derived from an EMBL/GenBank/DDBJ whole genome shotgun (WGS) entry which is preliminary data.</text>
</comment>
<dbReference type="GO" id="GO:0016787">
    <property type="term" value="F:hydrolase activity"/>
    <property type="evidence" value="ECO:0007669"/>
    <property type="project" value="UniProtKB-UniRule"/>
</dbReference>
<accession>A0A438IXW7</accession>
<keyword evidence="4 5" id="KW-0442">Lipid degradation</keyword>
<dbReference type="Gene3D" id="3.40.1090.10">
    <property type="entry name" value="Cytosolic phospholipase A2 catalytic domain"/>
    <property type="match status" value="1"/>
</dbReference>
<evidence type="ECO:0000256" key="5">
    <source>
        <dbReference type="RuleBase" id="RU361262"/>
    </source>
</evidence>
<dbReference type="InterPro" id="IPR011990">
    <property type="entry name" value="TPR-like_helical_dom_sf"/>
</dbReference>
<dbReference type="Pfam" id="PF01535">
    <property type="entry name" value="PPR"/>
    <property type="match status" value="4"/>
</dbReference>
<keyword evidence="4 5" id="KW-0378">Hydrolase</keyword>
<feature type="active site" description="Proton acceptor" evidence="4">
    <location>
        <position position="248"/>
    </location>
</feature>
<sequence>MASTQGSSPRTNRKVITILSIDGGGVRGIIPAVILSALEAELQRLDGPDARIADYFDLIAGTSTGSIVTTFLTTPYPLPNASNGSTTNRPREAKDIQKFYIEHGPEIFAKKEDPAQTSKSESFLDGLKHLIVQGVEKVLEYKYRPSSLSEKVDEQLGKIRLADTLTNILVPAYDIQHLKLVTFSSHQDSGPIMQALKAFYMITSCKHEARKTDSSVKLRDVVMSSAAAPVYFPSHNFKADGRMYNLVDGGVAANNPVNPLHTQAFKGSYFQDLLPFVYTIHSSYLMKLSPLRRTPELHSFNGPLPWMIDLKRVTPPLANVLFKTSADMVDAYTLFVLGVGGRISSQNFLRIQDNTLKPEQLTMDDASQENFDSLIDIAQRLLEKPVSFPSSVIGLQPVTTNRDALMRMMHSSNAVGKCRSHFWMIQTPATLRRGLKKSYKPPNIQDAKNLAIAPLNLDHPVLSLLSKCQTMAHFNQIHCLMITTGMSRDAFPASRLLIASSFSLSPPNIHLAYVVFSQMQSPDVYSYNIMIKAFSQTSHPLDSLHFYHKLLHQGLYPNEYTFCFVLTSCAQALALQEGKQIQAQLIKHLSLGSVYASTSLVSLYGKCGDIRRALQAFEEMPHRTEVSWGAVIDAYIDQGFLTNALQLYAKMRSLGHSASNAILVGAFGACAKLQDLALGRIIHGQVEAMGLQLNVTLGTSLVDMYSKCGAIEMAMEAFSRMPVKSVASWNCMINGLAMNDGGSAAIGLFKEMQASGLGPNSATFVGVLHACSHGGLVNEALEYFSCMRELYGIETNVKHYGCMVDLYGRAGKLEKAVDVIRTMPMKPDIVIWGALLGGCKKHGNAKLGELVGAQIMKLQPHKVSGCSSLSDMYAMDGRWEDVISVRRMMLDMDVGREPGCSTLT</sequence>
<evidence type="ECO:0000256" key="4">
    <source>
        <dbReference type="PROSITE-ProRule" id="PRU01161"/>
    </source>
</evidence>
<feature type="short sequence motif" description="GXGXXG" evidence="4">
    <location>
        <begin position="23"/>
        <end position="28"/>
    </location>
</feature>
<feature type="short sequence motif" description="GXSXG" evidence="4">
    <location>
        <begin position="61"/>
        <end position="65"/>
    </location>
</feature>
<keyword evidence="1" id="KW-0677">Repeat</keyword>
<dbReference type="PROSITE" id="PS51635">
    <property type="entry name" value="PNPLA"/>
    <property type="match status" value="1"/>
</dbReference>
<comment type="similarity">
    <text evidence="5">Belongs to the patatin family.</text>
</comment>
<dbReference type="PANTHER" id="PTHR47926:SF537">
    <property type="entry name" value="PENTACOTRIPEPTIDE-REPEAT REGION OF PRORP DOMAIN-CONTAINING PROTEIN"/>
    <property type="match status" value="1"/>
</dbReference>
<dbReference type="Proteomes" id="UP000288805">
    <property type="component" value="Unassembled WGS sequence"/>
</dbReference>
<dbReference type="NCBIfam" id="TIGR00756">
    <property type="entry name" value="PPR"/>
    <property type="match status" value="3"/>
</dbReference>
<protein>
    <recommendedName>
        <fullName evidence="5">Patatin</fullName>
        <ecNumber evidence="5">3.1.1.-</ecNumber>
    </recommendedName>
</protein>
<dbReference type="SUPFAM" id="SSF52151">
    <property type="entry name" value="FabD/lysophospholipase-like"/>
    <property type="match status" value="1"/>
</dbReference>
<evidence type="ECO:0000256" key="1">
    <source>
        <dbReference type="ARBA" id="ARBA00022737"/>
    </source>
</evidence>